<organism evidence="1">
    <name type="scientific">bioreactor metagenome</name>
    <dbReference type="NCBI Taxonomy" id="1076179"/>
    <lineage>
        <taxon>unclassified sequences</taxon>
        <taxon>metagenomes</taxon>
        <taxon>ecological metagenomes</taxon>
    </lineage>
</organism>
<proteinExistence type="predicted"/>
<evidence type="ECO:0000313" key="1">
    <source>
        <dbReference type="EMBL" id="MPM38809.1"/>
    </source>
</evidence>
<name>A0A644ZDI1_9ZZZZ</name>
<dbReference type="EMBL" id="VSSQ01008415">
    <property type="protein sequence ID" value="MPM38809.1"/>
    <property type="molecule type" value="Genomic_DNA"/>
</dbReference>
<comment type="caution">
    <text evidence="1">The sequence shown here is derived from an EMBL/GenBank/DDBJ whole genome shotgun (WGS) entry which is preliminary data.</text>
</comment>
<dbReference type="AlphaFoldDB" id="A0A644ZDI1"/>
<accession>A0A644ZDI1</accession>
<sequence>MGLRARLVAVGRIVNGGVGIRTGNRYADRVGLVQTCFGKHRLGRYANTDFRVVFFAFCLVLKENARGERVGNDPAAGDARRKRARVKGVYQRTGSVVEHDCFSGRRNAERRGLGRLARRVRGAFHNAIAARRDGESRKRVLSRFVGIVADRPACQIDVFGTSVIELDPVVFGRFHFLNGGHFADKNALIVETADLIGCFKSMRVFGPRRWRSIIPYIPAVVQPHGNILPRNPRKRHVLRPHTVERGQKDVVLLIGEAE</sequence>
<protein>
    <submittedName>
        <fullName evidence="1">Uncharacterized protein</fullName>
    </submittedName>
</protein>
<reference evidence="1" key="1">
    <citation type="submission" date="2019-08" db="EMBL/GenBank/DDBJ databases">
        <authorList>
            <person name="Kucharzyk K."/>
            <person name="Murdoch R.W."/>
            <person name="Higgins S."/>
            <person name="Loffler F."/>
        </authorList>
    </citation>
    <scope>NUCLEOTIDE SEQUENCE</scope>
</reference>
<gene>
    <name evidence="1" type="ORF">SDC9_85439</name>
</gene>